<keyword evidence="2" id="KW-0732">Signal</keyword>
<evidence type="ECO:0000256" key="1">
    <source>
        <dbReference type="SAM" id="MobiDB-lite"/>
    </source>
</evidence>
<dbReference type="EMBL" id="BPQO01000021">
    <property type="protein sequence ID" value="GJD90783.1"/>
    <property type="molecule type" value="Genomic_DNA"/>
</dbReference>
<reference evidence="3" key="1">
    <citation type="journal article" date="2016" name="Front. Microbiol.">
        <title>Genome Sequence of the Piezophilic, Mesophilic Sulfate-Reducing Bacterium Desulfovibrio indicus J2T.</title>
        <authorList>
            <person name="Cao J."/>
            <person name="Maignien L."/>
            <person name="Shao Z."/>
            <person name="Alain K."/>
            <person name="Jebbar M."/>
        </authorList>
    </citation>
    <scope>NUCLEOTIDE SEQUENCE</scope>
    <source>
        <strain evidence="3">DSM 16372</strain>
    </source>
</reference>
<sequence>MPVLARAVLVAALIALPPAGTAAAGLERGSPFYRAAPYVPPSAATFSAPAAAERVRPVHLREAQPAPRGDRLPNQRTGPMHDRAVRDICIGC</sequence>
<organism evidence="3 4">
    <name type="scientific">Methylobacterium hispanicum</name>
    <dbReference type="NCBI Taxonomy" id="270350"/>
    <lineage>
        <taxon>Bacteria</taxon>
        <taxon>Pseudomonadati</taxon>
        <taxon>Pseudomonadota</taxon>
        <taxon>Alphaproteobacteria</taxon>
        <taxon>Hyphomicrobiales</taxon>
        <taxon>Methylobacteriaceae</taxon>
        <taxon>Methylobacterium</taxon>
    </lineage>
</organism>
<accession>A0AAV4ZSD8</accession>
<comment type="caution">
    <text evidence="3">The sequence shown here is derived from an EMBL/GenBank/DDBJ whole genome shotgun (WGS) entry which is preliminary data.</text>
</comment>
<feature type="region of interest" description="Disordered" evidence="1">
    <location>
        <begin position="59"/>
        <end position="80"/>
    </location>
</feature>
<dbReference type="Proteomes" id="UP001055247">
    <property type="component" value="Unassembled WGS sequence"/>
</dbReference>
<feature type="signal peptide" evidence="2">
    <location>
        <begin position="1"/>
        <end position="22"/>
    </location>
</feature>
<feature type="chain" id="PRO_5043349307" evidence="2">
    <location>
        <begin position="23"/>
        <end position="92"/>
    </location>
</feature>
<evidence type="ECO:0000313" key="4">
    <source>
        <dbReference type="Proteomes" id="UP001055247"/>
    </source>
</evidence>
<gene>
    <name evidence="3" type="ORF">BHAOGJBA_4326</name>
</gene>
<protein>
    <submittedName>
        <fullName evidence="3">Uncharacterized protein</fullName>
    </submittedName>
</protein>
<name>A0AAV4ZSD8_9HYPH</name>
<evidence type="ECO:0000313" key="3">
    <source>
        <dbReference type="EMBL" id="GJD90783.1"/>
    </source>
</evidence>
<dbReference type="RefSeq" id="WP_066923678.1">
    <property type="nucleotide sequence ID" value="NZ_BPQO01000021.1"/>
</dbReference>
<evidence type="ECO:0000256" key="2">
    <source>
        <dbReference type="SAM" id="SignalP"/>
    </source>
</evidence>
<proteinExistence type="predicted"/>
<reference evidence="3" key="2">
    <citation type="submission" date="2021-08" db="EMBL/GenBank/DDBJ databases">
        <authorList>
            <person name="Tani A."/>
            <person name="Ola A."/>
            <person name="Ogura Y."/>
            <person name="Katsura K."/>
            <person name="Hayashi T."/>
        </authorList>
    </citation>
    <scope>NUCLEOTIDE SEQUENCE</scope>
    <source>
        <strain evidence="3">DSM 16372</strain>
    </source>
</reference>
<dbReference type="AlphaFoldDB" id="A0AAV4ZSD8"/>
<keyword evidence="4" id="KW-1185">Reference proteome</keyword>